<accession>A0A1M6YT00</accession>
<reference evidence="13" key="3">
    <citation type="submission" date="2016-11" db="EMBL/GenBank/DDBJ databases">
        <authorList>
            <person name="Varghese N."/>
            <person name="Submissions S."/>
        </authorList>
    </citation>
    <scope>NUCLEOTIDE SEQUENCE [LARGE SCALE GENOMIC DNA]</scope>
    <source>
        <strain evidence="13">DSM 27989</strain>
    </source>
</reference>
<evidence type="ECO:0000313" key="13">
    <source>
        <dbReference type="Proteomes" id="UP000184120"/>
    </source>
</evidence>
<dbReference type="Gene3D" id="3.30.479.10">
    <property type="entry name" value="6-pyruvoyl tetrahydropterin synthase/QueD"/>
    <property type="match status" value="1"/>
</dbReference>
<dbReference type="Proteomes" id="UP000184120">
    <property type="component" value="Unassembled WGS sequence"/>
</dbReference>
<keyword evidence="7" id="KW-0862">Zinc</keyword>
<evidence type="ECO:0000256" key="9">
    <source>
        <dbReference type="ARBA" id="ARBA00031449"/>
    </source>
</evidence>
<dbReference type="GO" id="GO:0046872">
    <property type="term" value="F:metal ion binding"/>
    <property type="evidence" value="ECO:0007669"/>
    <property type="project" value="UniProtKB-KW"/>
</dbReference>
<evidence type="ECO:0000256" key="8">
    <source>
        <dbReference type="ARBA" id="ARBA00023239"/>
    </source>
</evidence>
<evidence type="ECO:0000256" key="4">
    <source>
        <dbReference type="ARBA" id="ARBA00012982"/>
    </source>
</evidence>
<evidence type="ECO:0000313" key="14">
    <source>
        <dbReference type="Proteomes" id="UP000650994"/>
    </source>
</evidence>
<evidence type="ECO:0000256" key="7">
    <source>
        <dbReference type="ARBA" id="ARBA00022833"/>
    </source>
</evidence>
<comment type="pathway">
    <text evidence="2">Purine metabolism; 7-cyano-7-deazaguanine biosynthesis.</text>
</comment>
<keyword evidence="8" id="KW-0456">Lyase</keyword>
<evidence type="ECO:0000313" key="12">
    <source>
        <dbReference type="EMBL" id="SHL21441.1"/>
    </source>
</evidence>
<dbReference type="PANTHER" id="PTHR12589:SF7">
    <property type="entry name" value="6-PYRUVOYL TETRAHYDROBIOPTERIN SYNTHASE"/>
    <property type="match status" value="1"/>
</dbReference>
<dbReference type="Pfam" id="PF01242">
    <property type="entry name" value="PTPS"/>
    <property type="match status" value="1"/>
</dbReference>
<comment type="cofactor">
    <cofactor evidence="1">
        <name>Zn(2+)</name>
        <dbReference type="ChEBI" id="CHEBI:29105"/>
    </cofactor>
</comment>
<dbReference type="PANTHER" id="PTHR12589">
    <property type="entry name" value="PYRUVOYL TETRAHYDROBIOPTERIN SYNTHASE"/>
    <property type="match status" value="1"/>
</dbReference>
<proteinExistence type="inferred from homology"/>
<dbReference type="UniPathway" id="UPA00391"/>
<dbReference type="SUPFAM" id="SSF55620">
    <property type="entry name" value="Tetrahydrobiopterin biosynthesis enzymes-like"/>
    <property type="match status" value="1"/>
</dbReference>
<evidence type="ECO:0000256" key="3">
    <source>
        <dbReference type="ARBA" id="ARBA00008900"/>
    </source>
</evidence>
<dbReference type="AlphaFoldDB" id="A0A1M6YT00"/>
<sequence>MKIIRLTKAFTFETAHALHGYDGKCKNIHGHSYKLFVTVKGIPSEDVNDVKLGMVMDFGDLKKIINKEVVNLFDHAILLNQNSPHKALGDKLIAEGHHVVFTDYQPSCENMILWMVDKIKAQLPTNIELVALKLHETENSYGEWLAEDNQ</sequence>
<dbReference type="InterPro" id="IPR007115">
    <property type="entry name" value="6-PTP_synth/QueD"/>
</dbReference>
<evidence type="ECO:0000256" key="1">
    <source>
        <dbReference type="ARBA" id="ARBA00001947"/>
    </source>
</evidence>
<dbReference type="STRING" id="1434701.SAMN05443634_10729"/>
<reference evidence="12" key="2">
    <citation type="submission" date="2016-11" db="EMBL/GenBank/DDBJ databases">
        <authorList>
            <person name="Jaros S."/>
            <person name="Januszkiewicz K."/>
            <person name="Wedrychowicz H."/>
        </authorList>
    </citation>
    <scope>NUCLEOTIDE SEQUENCE [LARGE SCALE GENOMIC DNA]</scope>
    <source>
        <strain evidence="12">DSM 27989</strain>
    </source>
</reference>
<reference evidence="14" key="4">
    <citation type="journal article" date="2019" name="Int. J. Syst. Evol. Microbiol.">
        <title>The Global Catalogue of Microorganisms (GCM) 10K type strain sequencing project: providing services to taxonomists for standard genome sequencing and annotation.</title>
        <authorList>
            <consortium name="The Broad Institute Genomics Platform"/>
            <consortium name="The Broad Institute Genome Sequencing Center for Infectious Disease"/>
            <person name="Wu L."/>
            <person name="Ma J."/>
        </authorList>
    </citation>
    <scope>NUCLEOTIDE SEQUENCE [LARGE SCALE GENOMIC DNA]</scope>
    <source>
        <strain evidence="14">CGMCC 1.12707</strain>
    </source>
</reference>
<evidence type="ECO:0000256" key="5">
    <source>
        <dbReference type="ARBA" id="ARBA00018141"/>
    </source>
</evidence>
<dbReference type="EC" id="4.1.2.50" evidence="4"/>
<keyword evidence="14" id="KW-1185">Reference proteome</keyword>
<evidence type="ECO:0000256" key="6">
    <source>
        <dbReference type="ARBA" id="ARBA00022723"/>
    </source>
</evidence>
<dbReference type="InterPro" id="IPR038418">
    <property type="entry name" value="6-PTP_synth/QueD_sf"/>
</dbReference>
<dbReference type="EMBL" id="BMFL01000001">
    <property type="protein sequence ID" value="GGE88278.1"/>
    <property type="molecule type" value="Genomic_DNA"/>
</dbReference>
<name>A0A1M6YT00_9FLAO</name>
<comment type="catalytic activity">
    <reaction evidence="10">
        <text>7,8-dihydroneopterin 3'-triphosphate + H2O = 6-carboxy-5,6,7,8-tetrahydropterin + triphosphate + acetaldehyde + 2 H(+)</text>
        <dbReference type="Rhea" id="RHEA:27966"/>
        <dbReference type="ChEBI" id="CHEBI:15343"/>
        <dbReference type="ChEBI" id="CHEBI:15377"/>
        <dbReference type="ChEBI" id="CHEBI:15378"/>
        <dbReference type="ChEBI" id="CHEBI:18036"/>
        <dbReference type="ChEBI" id="CHEBI:58462"/>
        <dbReference type="ChEBI" id="CHEBI:61032"/>
        <dbReference type="EC" id="4.1.2.50"/>
    </reaction>
</comment>
<reference evidence="11" key="1">
    <citation type="journal article" date="2014" name="Int. J. Syst. Evol. Microbiol.">
        <title>Complete genome of a new Firmicutes species belonging to the dominant human colonic microbiota ('Ruminococcus bicirculans') reveals two chromosomes and a selective capacity to utilize plant glucans.</title>
        <authorList>
            <consortium name="NISC Comparative Sequencing Program"/>
            <person name="Wegmann U."/>
            <person name="Louis P."/>
            <person name="Goesmann A."/>
            <person name="Henrissat B."/>
            <person name="Duncan S.H."/>
            <person name="Flint H.J."/>
        </authorList>
    </citation>
    <scope>NUCLEOTIDE SEQUENCE</scope>
    <source>
        <strain evidence="11">CGMCC 1.12707</strain>
    </source>
</reference>
<gene>
    <name evidence="11" type="ORF">GCM10010984_02530</name>
    <name evidence="12" type="ORF">SAMN05443634_10729</name>
</gene>
<evidence type="ECO:0000256" key="10">
    <source>
        <dbReference type="ARBA" id="ARBA00048807"/>
    </source>
</evidence>
<keyword evidence="6" id="KW-0479">Metal-binding</keyword>
<dbReference type="GO" id="GO:0070497">
    <property type="term" value="F:6-carboxytetrahydropterin synthase activity"/>
    <property type="evidence" value="ECO:0007669"/>
    <property type="project" value="UniProtKB-EC"/>
</dbReference>
<comment type="similarity">
    <text evidence="3">Belongs to the PTPS family. QueD subfamily.</text>
</comment>
<dbReference type="Proteomes" id="UP000650994">
    <property type="component" value="Unassembled WGS sequence"/>
</dbReference>
<evidence type="ECO:0000313" key="11">
    <source>
        <dbReference type="EMBL" id="GGE88278.1"/>
    </source>
</evidence>
<reference evidence="11" key="5">
    <citation type="submission" date="2024-05" db="EMBL/GenBank/DDBJ databases">
        <authorList>
            <person name="Sun Q."/>
            <person name="Zhou Y."/>
        </authorList>
    </citation>
    <scope>NUCLEOTIDE SEQUENCE</scope>
    <source>
        <strain evidence="11">CGMCC 1.12707</strain>
    </source>
</reference>
<organism evidence="12 13">
    <name type="scientific">Chishuiella changwenlii</name>
    <dbReference type="NCBI Taxonomy" id="1434701"/>
    <lineage>
        <taxon>Bacteria</taxon>
        <taxon>Pseudomonadati</taxon>
        <taxon>Bacteroidota</taxon>
        <taxon>Flavobacteriia</taxon>
        <taxon>Flavobacteriales</taxon>
        <taxon>Weeksellaceae</taxon>
        <taxon>Chishuiella</taxon>
    </lineage>
</organism>
<protein>
    <recommendedName>
        <fullName evidence="5">6-carboxy-5,6,7,8-tetrahydropterin synthase</fullName>
        <ecNumber evidence="4">4.1.2.50</ecNumber>
    </recommendedName>
    <alternativeName>
        <fullName evidence="9">Queuosine biosynthesis protein QueD</fullName>
    </alternativeName>
</protein>
<evidence type="ECO:0000256" key="2">
    <source>
        <dbReference type="ARBA" id="ARBA00005061"/>
    </source>
</evidence>
<dbReference type="EMBL" id="FRBH01000007">
    <property type="protein sequence ID" value="SHL21441.1"/>
    <property type="molecule type" value="Genomic_DNA"/>
</dbReference>